<keyword evidence="3" id="KW-1185">Reference proteome</keyword>
<accession>A0A6G1H4P8</accession>
<keyword evidence="1" id="KW-0472">Membrane</keyword>
<dbReference type="AlphaFoldDB" id="A0A6G1H4P8"/>
<proteinExistence type="predicted"/>
<evidence type="ECO:0000313" key="2">
    <source>
        <dbReference type="EMBL" id="KAF1987979.1"/>
    </source>
</evidence>
<protein>
    <submittedName>
        <fullName evidence="2">Uncharacterized protein</fullName>
    </submittedName>
</protein>
<feature type="transmembrane region" description="Helical" evidence="1">
    <location>
        <begin position="21"/>
        <end position="42"/>
    </location>
</feature>
<dbReference type="EMBL" id="ML977150">
    <property type="protein sequence ID" value="KAF1987979.1"/>
    <property type="molecule type" value="Genomic_DNA"/>
</dbReference>
<reference evidence="2" key="1">
    <citation type="journal article" date="2020" name="Stud. Mycol.">
        <title>101 Dothideomycetes genomes: a test case for predicting lifestyles and emergence of pathogens.</title>
        <authorList>
            <person name="Haridas S."/>
            <person name="Albert R."/>
            <person name="Binder M."/>
            <person name="Bloem J."/>
            <person name="Labutti K."/>
            <person name="Salamov A."/>
            <person name="Andreopoulos B."/>
            <person name="Baker S."/>
            <person name="Barry K."/>
            <person name="Bills G."/>
            <person name="Bluhm B."/>
            <person name="Cannon C."/>
            <person name="Castanera R."/>
            <person name="Culley D."/>
            <person name="Daum C."/>
            <person name="Ezra D."/>
            <person name="Gonzalez J."/>
            <person name="Henrissat B."/>
            <person name="Kuo A."/>
            <person name="Liang C."/>
            <person name="Lipzen A."/>
            <person name="Lutzoni F."/>
            <person name="Magnuson J."/>
            <person name="Mondo S."/>
            <person name="Nolan M."/>
            <person name="Ohm R."/>
            <person name="Pangilinan J."/>
            <person name="Park H.-J."/>
            <person name="Ramirez L."/>
            <person name="Alfaro M."/>
            <person name="Sun H."/>
            <person name="Tritt A."/>
            <person name="Yoshinaga Y."/>
            <person name="Zwiers L.-H."/>
            <person name="Turgeon B."/>
            <person name="Goodwin S."/>
            <person name="Spatafora J."/>
            <person name="Crous P."/>
            <person name="Grigoriev I."/>
        </authorList>
    </citation>
    <scope>NUCLEOTIDE SEQUENCE</scope>
    <source>
        <strain evidence="2">CBS 113979</strain>
    </source>
</reference>
<feature type="transmembrane region" description="Helical" evidence="1">
    <location>
        <begin position="54"/>
        <end position="72"/>
    </location>
</feature>
<name>A0A6G1H4P8_9PEZI</name>
<evidence type="ECO:0000256" key="1">
    <source>
        <dbReference type="SAM" id="Phobius"/>
    </source>
</evidence>
<evidence type="ECO:0000313" key="3">
    <source>
        <dbReference type="Proteomes" id="UP000800041"/>
    </source>
</evidence>
<feature type="transmembrane region" description="Helical" evidence="1">
    <location>
        <begin position="159"/>
        <end position="181"/>
    </location>
</feature>
<dbReference type="Proteomes" id="UP000800041">
    <property type="component" value="Unassembled WGS sequence"/>
</dbReference>
<gene>
    <name evidence="2" type="ORF">K402DRAFT_38325</name>
</gene>
<keyword evidence="1" id="KW-1133">Transmembrane helix</keyword>
<sequence>MQFLDEPSITILTASPRRMTIFLSLIILISNLALLLLLFALPGDAAHILQSYKFYTIFAVVASCLGLCGSALKIPHLASIFANYLTFDAVITVFPRLILVLSIPTFGATICDTVWHLAVPASHSTYSSVNGMDGITQSDEFWQQLERAEAWDVKRCEGLLWGFQAVLALSLTGMTVVQWWFSTRVREYAAMLLRRERGLFVGDEEMSKL</sequence>
<keyword evidence="1" id="KW-0812">Transmembrane</keyword>
<organism evidence="2 3">
    <name type="scientific">Aulographum hederae CBS 113979</name>
    <dbReference type="NCBI Taxonomy" id="1176131"/>
    <lineage>
        <taxon>Eukaryota</taxon>
        <taxon>Fungi</taxon>
        <taxon>Dikarya</taxon>
        <taxon>Ascomycota</taxon>
        <taxon>Pezizomycotina</taxon>
        <taxon>Dothideomycetes</taxon>
        <taxon>Pleosporomycetidae</taxon>
        <taxon>Aulographales</taxon>
        <taxon>Aulographaceae</taxon>
    </lineage>
</organism>